<keyword evidence="1" id="KW-0479">Metal-binding</keyword>
<dbReference type="PROSITE" id="PS50114">
    <property type="entry name" value="GATA_ZN_FINGER_2"/>
    <property type="match status" value="1"/>
</dbReference>
<keyword evidence="1" id="KW-0863">Zinc-finger</keyword>
<evidence type="ECO:0000313" key="4">
    <source>
        <dbReference type="Proteomes" id="UP001232148"/>
    </source>
</evidence>
<comment type="caution">
    <text evidence="3">The sequence shown here is derived from an EMBL/GenBank/DDBJ whole genome shotgun (WGS) entry which is preliminary data.</text>
</comment>
<dbReference type="AlphaFoldDB" id="A0AAD9H355"/>
<evidence type="ECO:0000256" key="1">
    <source>
        <dbReference type="PROSITE-ProRule" id="PRU00094"/>
    </source>
</evidence>
<reference evidence="3" key="1">
    <citation type="submission" date="2021-06" db="EMBL/GenBank/DDBJ databases">
        <title>Comparative genomics, transcriptomics and evolutionary studies reveal genomic signatures of adaptation to plant cell wall in hemibiotrophic fungi.</title>
        <authorList>
            <consortium name="DOE Joint Genome Institute"/>
            <person name="Baroncelli R."/>
            <person name="Diaz J.F."/>
            <person name="Benocci T."/>
            <person name="Peng M."/>
            <person name="Battaglia E."/>
            <person name="Haridas S."/>
            <person name="Andreopoulos W."/>
            <person name="Labutti K."/>
            <person name="Pangilinan J."/>
            <person name="Floch G.L."/>
            <person name="Makela M.R."/>
            <person name="Henrissat B."/>
            <person name="Grigoriev I.V."/>
            <person name="Crouch J.A."/>
            <person name="De Vries R.P."/>
            <person name="Sukno S.A."/>
            <person name="Thon M.R."/>
        </authorList>
    </citation>
    <scope>NUCLEOTIDE SEQUENCE</scope>
    <source>
        <strain evidence="3">MAFF235873</strain>
    </source>
</reference>
<proteinExistence type="predicted"/>
<dbReference type="GO" id="GO:0008270">
    <property type="term" value="F:zinc ion binding"/>
    <property type="evidence" value="ECO:0007669"/>
    <property type="project" value="UniProtKB-KW"/>
</dbReference>
<name>A0AAD9H355_9PEZI</name>
<dbReference type="GO" id="GO:0006355">
    <property type="term" value="P:regulation of DNA-templated transcription"/>
    <property type="evidence" value="ECO:0007669"/>
    <property type="project" value="InterPro"/>
</dbReference>
<sequence length="93" mass="9803">MLCASCFSSGSHAEFLSGSGSAACNGCEVIYSLGGRERERTLRLGLVPSSPRGNSSAELTTNRPVCMGLEGCFVDGSSLRTLSYRYDSHTSAE</sequence>
<gene>
    <name evidence="3" type="ORF">LX32DRAFT_242547</name>
</gene>
<keyword evidence="1" id="KW-0862">Zinc</keyword>
<evidence type="ECO:0000259" key="2">
    <source>
        <dbReference type="PROSITE" id="PS50114"/>
    </source>
</evidence>
<keyword evidence="4" id="KW-1185">Reference proteome</keyword>
<organism evidence="3 4">
    <name type="scientific">Colletotrichum zoysiae</name>
    <dbReference type="NCBI Taxonomy" id="1216348"/>
    <lineage>
        <taxon>Eukaryota</taxon>
        <taxon>Fungi</taxon>
        <taxon>Dikarya</taxon>
        <taxon>Ascomycota</taxon>
        <taxon>Pezizomycotina</taxon>
        <taxon>Sordariomycetes</taxon>
        <taxon>Hypocreomycetidae</taxon>
        <taxon>Glomerellales</taxon>
        <taxon>Glomerellaceae</taxon>
        <taxon>Colletotrichum</taxon>
        <taxon>Colletotrichum graminicola species complex</taxon>
    </lineage>
</organism>
<dbReference type="GO" id="GO:0043565">
    <property type="term" value="F:sequence-specific DNA binding"/>
    <property type="evidence" value="ECO:0007669"/>
    <property type="project" value="InterPro"/>
</dbReference>
<protein>
    <recommendedName>
        <fullName evidence="2">GATA-type domain-containing protein</fullName>
    </recommendedName>
</protein>
<feature type="domain" description="GATA-type" evidence="2">
    <location>
        <begin position="1"/>
        <end position="50"/>
    </location>
</feature>
<dbReference type="EMBL" id="MU843094">
    <property type="protein sequence ID" value="KAK2021571.1"/>
    <property type="molecule type" value="Genomic_DNA"/>
</dbReference>
<evidence type="ECO:0000313" key="3">
    <source>
        <dbReference type="EMBL" id="KAK2021571.1"/>
    </source>
</evidence>
<dbReference type="Proteomes" id="UP001232148">
    <property type="component" value="Unassembled WGS sequence"/>
</dbReference>
<accession>A0AAD9H355</accession>
<dbReference type="InterPro" id="IPR000679">
    <property type="entry name" value="Znf_GATA"/>
</dbReference>